<dbReference type="CDD" id="cd02966">
    <property type="entry name" value="TlpA_like_family"/>
    <property type="match status" value="1"/>
</dbReference>
<evidence type="ECO:0000313" key="3">
    <source>
        <dbReference type="Proteomes" id="UP000322362"/>
    </source>
</evidence>
<protein>
    <submittedName>
        <fullName evidence="2">TlpA family protein disulfide reductase</fullName>
    </submittedName>
</protein>
<dbReference type="PROSITE" id="PS51352">
    <property type="entry name" value="THIOREDOXIN_2"/>
    <property type="match status" value="1"/>
</dbReference>
<dbReference type="AlphaFoldDB" id="A0A5D4HGA1"/>
<dbReference type="SUPFAM" id="SSF52833">
    <property type="entry name" value="Thioredoxin-like"/>
    <property type="match status" value="1"/>
</dbReference>
<comment type="caution">
    <text evidence="2">The sequence shown here is derived from an EMBL/GenBank/DDBJ whole genome shotgun (WGS) entry which is preliminary data.</text>
</comment>
<gene>
    <name evidence="2" type="ORF">FXV77_00750</name>
</gene>
<reference evidence="2 3" key="1">
    <citation type="submission" date="2019-08" db="EMBL/GenBank/DDBJ databases">
        <title>Phlebobacter frassis gen. nov. sp. nov., a new member of family Sphingobacteriaceae isolated from sand fly rearing media.</title>
        <authorList>
            <person name="Kakumanu M.L."/>
            <person name="Marayati B.F."/>
            <person name="Wada-Katsumata A."/>
            <person name="Wasserberg G."/>
            <person name="Schal C."/>
            <person name="Apperson C.S."/>
            <person name="Ponnusamy L."/>
        </authorList>
    </citation>
    <scope>NUCLEOTIDE SEQUENCE [LARGE SCALE GENOMIC DNA]</scope>
    <source>
        <strain evidence="2 3">SSI9</strain>
    </source>
</reference>
<organism evidence="2 3">
    <name type="scientific">Sphingobacterium phlebotomi</name>
    <dbReference type="NCBI Taxonomy" id="2605433"/>
    <lineage>
        <taxon>Bacteria</taxon>
        <taxon>Pseudomonadati</taxon>
        <taxon>Bacteroidota</taxon>
        <taxon>Sphingobacteriia</taxon>
        <taxon>Sphingobacteriales</taxon>
        <taxon>Sphingobacteriaceae</taxon>
        <taxon>Sphingobacterium</taxon>
    </lineage>
</organism>
<dbReference type="RefSeq" id="WP_148917315.1">
    <property type="nucleotide sequence ID" value="NZ_VTAV01000001.1"/>
</dbReference>
<dbReference type="PANTHER" id="PTHR42852">
    <property type="entry name" value="THIOL:DISULFIDE INTERCHANGE PROTEIN DSBE"/>
    <property type="match status" value="1"/>
</dbReference>
<dbReference type="InterPro" id="IPR036249">
    <property type="entry name" value="Thioredoxin-like_sf"/>
</dbReference>
<dbReference type="InterPro" id="IPR012336">
    <property type="entry name" value="Thioredoxin-like_fold"/>
</dbReference>
<evidence type="ECO:0000259" key="1">
    <source>
        <dbReference type="PROSITE" id="PS51352"/>
    </source>
</evidence>
<evidence type="ECO:0000313" key="2">
    <source>
        <dbReference type="EMBL" id="TYR37850.1"/>
    </source>
</evidence>
<dbReference type="PANTHER" id="PTHR42852:SF13">
    <property type="entry name" value="PROTEIN DIPZ"/>
    <property type="match status" value="1"/>
</dbReference>
<dbReference type="InterPro" id="IPR050553">
    <property type="entry name" value="Thioredoxin_ResA/DsbE_sf"/>
</dbReference>
<feature type="domain" description="Thioredoxin" evidence="1">
    <location>
        <begin position="330"/>
        <end position="479"/>
    </location>
</feature>
<dbReference type="Gene3D" id="3.40.30.10">
    <property type="entry name" value="Glutaredoxin"/>
    <property type="match status" value="1"/>
</dbReference>
<keyword evidence="3" id="KW-1185">Reference proteome</keyword>
<sequence>MRKFLVFFVILSLSLLETYAESKIYGTVDSKILDGGQLYVEVHRNYLRSLHNSFAEVHQHNLDHQGDFQVVFDVLEDYAYVNIRYVNSAGKSYFLFRNMNLLLVRDGAEIIVTINSEGVDLSDNVDPLIRIQVEYAETWPEAKAFGTMDKSAYEWKYKSLIKCLDSLQTMYDKIDDIALDLKKGLLLNYQSFHVVGFLKSLSRRALSKEGGIIDNAAYVMLQKLLEDSKQYLTPDVITKYAYNYIDFLKHHIVNDLKANSLMWDERERGKQFWHILNVDYSGYVQDQLLVSFYFDYVKHPRRYFDEELRSTKDVIDDRRFRLMISFLDSQMHGAQAYPFAFRDVAGNLKKLEDFRGKILVLEFWFNGCQPCAILSGHIKQFLDAYPHNEKVTLITINVDKNKEHWLSGVTSGKYTSDTSIDLHVGEQGYFHEMLRQYNYVGFPQLMVIGKDGKLITAFAEKPTNKEGKLAFQKLLDENI</sequence>
<name>A0A5D4HGA1_9SPHI</name>
<dbReference type="EMBL" id="VTAV01000001">
    <property type="protein sequence ID" value="TYR37850.1"/>
    <property type="molecule type" value="Genomic_DNA"/>
</dbReference>
<dbReference type="Pfam" id="PF13905">
    <property type="entry name" value="Thioredoxin_8"/>
    <property type="match status" value="1"/>
</dbReference>
<accession>A0A5D4HGA1</accession>
<dbReference type="Proteomes" id="UP000322362">
    <property type="component" value="Unassembled WGS sequence"/>
</dbReference>
<dbReference type="InterPro" id="IPR013766">
    <property type="entry name" value="Thioredoxin_domain"/>
</dbReference>
<proteinExistence type="predicted"/>